<organism evidence="2 3">
    <name type="scientific">Phytohabitans aurantiacus</name>
    <dbReference type="NCBI Taxonomy" id="3016789"/>
    <lineage>
        <taxon>Bacteria</taxon>
        <taxon>Bacillati</taxon>
        <taxon>Actinomycetota</taxon>
        <taxon>Actinomycetes</taxon>
        <taxon>Micromonosporales</taxon>
        <taxon>Micromonosporaceae</taxon>
    </lineage>
</organism>
<evidence type="ECO:0000259" key="1">
    <source>
        <dbReference type="PROSITE" id="PS50943"/>
    </source>
</evidence>
<dbReference type="Pfam" id="PF13560">
    <property type="entry name" value="HTH_31"/>
    <property type="match status" value="1"/>
</dbReference>
<keyword evidence="3" id="KW-1185">Reference proteome</keyword>
<dbReference type="InterPro" id="IPR001387">
    <property type="entry name" value="Cro/C1-type_HTH"/>
</dbReference>
<dbReference type="Gene3D" id="1.10.260.40">
    <property type="entry name" value="lambda repressor-like DNA-binding domains"/>
    <property type="match status" value="1"/>
</dbReference>
<dbReference type="RefSeq" id="WP_281891720.1">
    <property type="nucleotide sequence ID" value="NZ_BSDI01000001.1"/>
</dbReference>
<feature type="domain" description="HTH cro/C1-type" evidence="1">
    <location>
        <begin position="15"/>
        <end position="68"/>
    </location>
</feature>
<dbReference type="SMART" id="SM00530">
    <property type="entry name" value="HTH_XRE"/>
    <property type="match status" value="1"/>
</dbReference>
<proteinExistence type="predicted"/>
<dbReference type="EMBL" id="BSDI01000001">
    <property type="protein sequence ID" value="GLH94882.1"/>
    <property type="molecule type" value="Genomic_DNA"/>
</dbReference>
<gene>
    <name evidence="2" type="ORF">Pa4123_01540</name>
</gene>
<evidence type="ECO:0000313" key="3">
    <source>
        <dbReference type="Proteomes" id="UP001144280"/>
    </source>
</evidence>
<dbReference type="Proteomes" id="UP001144280">
    <property type="component" value="Unassembled WGS sequence"/>
</dbReference>
<dbReference type="InterPro" id="IPR010982">
    <property type="entry name" value="Lambda_DNA-bd_dom_sf"/>
</dbReference>
<accession>A0ABQ5QLW0</accession>
<comment type="caution">
    <text evidence="2">The sequence shown here is derived from an EMBL/GenBank/DDBJ whole genome shotgun (WGS) entry which is preliminary data.</text>
</comment>
<evidence type="ECO:0000313" key="2">
    <source>
        <dbReference type="EMBL" id="GLH94882.1"/>
    </source>
</evidence>
<protein>
    <recommendedName>
        <fullName evidence="1">HTH cro/C1-type domain-containing protein</fullName>
    </recommendedName>
</protein>
<dbReference type="PROSITE" id="PS50943">
    <property type="entry name" value="HTH_CROC1"/>
    <property type="match status" value="1"/>
</dbReference>
<dbReference type="SUPFAM" id="SSF47413">
    <property type="entry name" value="lambda repressor-like DNA-binding domains"/>
    <property type="match status" value="1"/>
</dbReference>
<reference evidence="2" key="1">
    <citation type="submission" date="2022-12" db="EMBL/GenBank/DDBJ databases">
        <title>New Phytohabitans aurantiacus sp. RD004123 nov., an actinomycete isolated from soil.</title>
        <authorList>
            <person name="Triningsih D.W."/>
            <person name="Harunari E."/>
            <person name="Igarashi Y."/>
        </authorList>
    </citation>
    <scope>NUCLEOTIDE SEQUENCE</scope>
    <source>
        <strain evidence="2">RD004123</strain>
    </source>
</reference>
<sequence length="415" mass="45348">MPARSIVDPRFPSELRRRRIERGYSLRELARSLHQGKTYLHELETGTKVPTVEVARRLDVGLDAGGELAALVSADTGVRRRDVIAATGLAVTLPRTAAGYGRQVGADVPAQLVERTARLRRLDDYLGGADTYRLFSAEVAATAALIRDGAYTENTGQKLLAVLSEQAQLAGWSAFDAGAHTESDRLYRMSLDAARDADDQALVANAFAFLAYQELAHGRPGVDLATSAVETAGDTATPGVRALLHCRRAWAHAVAGDAGSTETQLALGATALTEHDDRPDPDWVYWVDRSEIEIMTGRCWTVLHRPMRAIKTLEQVLDTYDDTHARDKSLYMSWLADAILDGNEIEQACNVASRAIDLAAGVGSTRPYRRIGEVVDRTEPHKALECVSDLHAKFRTWTERRQLTAAATPDTPPNP</sequence>
<dbReference type="CDD" id="cd00093">
    <property type="entry name" value="HTH_XRE"/>
    <property type="match status" value="1"/>
</dbReference>
<name>A0ABQ5QLW0_9ACTN</name>